<keyword evidence="4" id="KW-0572">Peptidoglycan-anchor</keyword>
<keyword evidence="3 7" id="KW-0732">Signal</keyword>
<dbReference type="EMBL" id="CP147246">
    <property type="protein sequence ID" value="WYJ95393.1"/>
    <property type="molecule type" value="Genomic_DNA"/>
</dbReference>
<evidence type="ECO:0000256" key="1">
    <source>
        <dbReference type="ARBA" id="ARBA00022512"/>
    </source>
</evidence>
<evidence type="ECO:0000256" key="4">
    <source>
        <dbReference type="ARBA" id="ARBA00023088"/>
    </source>
</evidence>
<reference evidence="10" key="2">
    <citation type="submission" date="2017-05" db="EMBL/GenBank/DDBJ databases">
        <authorList>
            <consortium name="The Broad Institute Genomics Platform"/>
            <consortium name="The Broad Institute Genomic Center for Infectious Diseases"/>
            <person name="Earl A."/>
            <person name="Manson A."/>
            <person name="Schwartman J."/>
            <person name="Gilmore M."/>
            <person name="Abouelleil A."/>
            <person name="Cao P."/>
            <person name="Chapman S."/>
            <person name="Cusick C."/>
            <person name="Shea T."/>
            <person name="Young S."/>
            <person name="Neafsey D."/>
            <person name="Nusbaum C."/>
            <person name="Birren B."/>
        </authorList>
    </citation>
    <scope>NUCLEOTIDE SEQUENCE</scope>
    <source>
        <strain evidence="10">9D6_DIV0238</strain>
    </source>
</reference>
<dbReference type="EMBL" id="NIBQ01000001">
    <property type="protein sequence ID" value="OUZ34874.1"/>
    <property type="molecule type" value="Genomic_DNA"/>
</dbReference>
<evidence type="ECO:0000256" key="7">
    <source>
        <dbReference type="SAM" id="SignalP"/>
    </source>
</evidence>
<feature type="signal peptide" evidence="7">
    <location>
        <begin position="1"/>
        <end position="28"/>
    </location>
</feature>
<dbReference type="Proteomes" id="UP000196151">
    <property type="component" value="Chromosome"/>
</dbReference>
<evidence type="ECO:0000256" key="3">
    <source>
        <dbReference type="ARBA" id="ARBA00022729"/>
    </source>
</evidence>
<dbReference type="NCBIfam" id="TIGR01167">
    <property type="entry name" value="LPXTG_anchor"/>
    <property type="match status" value="1"/>
</dbReference>
<reference evidence="9" key="1">
    <citation type="submission" date="2017-05" db="EMBL/GenBank/DDBJ databases">
        <title>The Genome Sequence of Enterococcus sp. 9D6_DIV0238.</title>
        <authorList>
            <consortium name="The Broad Institute Genomics Platform"/>
            <consortium name="The Broad Institute Genomic Center for Infectious Diseases"/>
            <person name="Earl A."/>
            <person name="Manson A."/>
            <person name="Schwartman J."/>
            <person name="Gilmore M."/>
            <person name="Abouelleil A."/>
            <person name="Cao P."/>
            <person name="Chapman S."/>
            <person name="Cusick C."/>
            <person name="Shea T."/>
            <person name="Young S."/>
            <person name="Neafsey D."/>
            <person name="Nusbaum C."/>
            <person name="Birren B."/>
        </authorList>
    </citation>
    <scope>NUCLEOTIDE SEQUENCE [LARGE SCALE GENOMIC DNA]</scope>
    <source>
        <strain evidence="9">9D6_DIV0238</strain>
    </source>
</reference>
<name>A0A200JCE7_9ENTE</name>
<feature type="chain" id="PRO_5012577755" description="Gram-positive cocci surface proteins LPxTG domain-containing protein" evidence="7">
    <location>
        <begin position="29"/>
        <end position="108"/>
    </location>
</feature>
<keyword evidence="1" id="KW-0134">Cell wall</keyword>
<dbReference type="AlphaFoldDB" id="A0A200JCE7"/>
<evidence type="ECO:0000313" key="11">
    <source>
        <dbReference type="Proteomes" id="UP000196151"/>
    </source>
</evidence>
<feature type="domain" description="Gram-positive cocci surface proteins LPxTG" evidence="8">
    <location>
        <begin position="72"/>
        <end position="108"/>
    </location>
</feature>
<keyword evidence="11" id="KW-1185">Reference proteome</keyword>
<keyword evidence="6" id="KW-1133">Transmembrane helix</keyword>
<dbReference type="OrthoDB" id="2192629at2"/>
<feature type="compositionally biased region" description="Low complexity" evidence="5">
    <location>
        <begin position="48"/>
        <end position="65"/>
    </location>
</feature>
<proteinExistence type="predicted"/>
<gene>
    <name evidence="9" type="ORF">A5889_000349</name>
    <name evidence="10" type="ORF">A5889_002941</name>
</gene>
<keyword evidence="6" id="KW-0812">Transmembrane</keyword>
<dbReference type="RefSeq" id="WP_087639549.1">
    <property type="nucleotide sequence ID" value="NZ_CP147246.1"/>
</dbReference>
<evidence type="ECO:0000256" key="5">
    <source>
        <dbReference type="SAM" id="MobiDB-lite"/>
    </source>
</evidence>
<keyword evidence="2" id="KW-0964">Secreted</keyword>
<sequence length="108" mass="11770">MKQMRFILFCCSLILWIGVISTETVVQANEGNGGQVITDGKISFYEGTTETSSSTSTEPSSATPSKPIGKPLPNTGEQIKHYSLIGGGLLLLVLIFLFFTKRRKGEQK</sequence>
<feature type="region of interest" description="Disordered" evidence="5">
    <location>
        <begin position="47"/>
        <end position="74"/>
    </location>
</feature>
<dbReference type="InterPro" id="IPR019931">
    <property type="entry name" value="LPXTG_anchor"/>
</dbReference>
<evidence type="ECO:0000313" key="9">
    <source>
        <dbReference type="EMBL" id="OUZ34874.1"/>
    </source>
</evidence>
<evidence type="ECO:0000259" key="8">
    <source>
        <dbReference type="PROSITE" id="PS50847"/>
    </source>
</evidence>
<dbReference type="Pfam" id="PF00746">
    <property type="entry name" value="Gram_pos_anchor"/>
    <property type="match status" value="1"/>
</dbReference>
<dbReference type="PROSITE" id="PS50847">
    <property type="entry name" value="GRAM_POS_ANCHORING"/>
    <property type="match status" value="1"/>
</dbReference>
<reference evidence="10" key="3">
    <citation type="submission" date="2024-03" db="EMBL/GenBank/DDBJ databases">
        <title>The Genome Sequence of Enterococcus sp. DIV0238c.</title>
        <authorList>
            <consortium name="The Broad Institute Genomics Platform"/>
            <consortium name="The Broad Institute Microbial Omics Core"/>
            <consortium name="The Broad Institute Genomic Center for Infectious Diseases"/>
            <person name="Earl A."/>
            <person name="Manson A."/>
            <person name="Gilmore M."/>
            <person name="Schwartman J."/>
            <person name="Shea T."/>
            <person name="Abouelleil A."/>
            <person name="Cao P."/>
            <person name="Chapman S."/>
            <person name="Cusick C."/>
            <person name="Young S."/>
            <person name="Neafsey D."/>
            <person name="Nusbaum C."/>
            <person name="Birren B."/>
        </authorList>
    </citation>
    <scope>NUCLEOTIDE SEQUENCE</scope>
    <source>
        <strain evidence="10">9D6_DIV0238</strain>
    </source>
</reference>
<accession>A0A200JCE7</accession>
<evidence type="ECO:0000313" key="10">
    <source>
        <dbReference type="EMBL" id="WYJ95393.1"/>
    </source>
</evidence>
<feature type="transmembrane region" description="Helical" evidence="6">
    <location>
        <begin position="81"/>
        <end position="99"/>
    </location>
</feature>
<evidence type="ECO:0000256" key="6">
    <source>
        <dbReference type="SAM" id="Phobius"/>
    </source>
</evidence>
<keyword evidence="6" id="KW-0472">Membrane</keyword>
<evidence type="ECO:0000256" key="2">
    <source>
        <dbReference type="ARBA" id="ARBA00022525"/>
    </source>
</evidence>
<protein>
    <recommendedName>
        <fullName evidence="8">Gram-positive cocci surface proteins LPxTG domain-containing protein</fullName>
    </recommendedName>
</protein>
<organism evidence="9">
    <name type="scientific">Candidatus Enterococcus dunnyi</name>
    <dbReference type="NCBI Taxonomy" id="1834192"/>
    <lineage>
        <taxon>Bacteria</taxon>
        <taxon>Bacillati</taxon>
        <taxon>Bacillota</taxon>
        <taxon>Bacilli</taxon>
        <taxon>Lactobacillales</taxon>
        <taxon>Enterococcaceae</taxon>
        <taxon>Enterococcus</taxon>
    </lineage>
</organism>